<evidence type="ECO:0000256" key="1">
    <source>
        <dbReference type="ARBA" id="ARBA00004141"/>
    </source>
</evidence>
<proteinExistence type="predicted"/>
<protein>
    <submittedName>
        <fullName evidence="7">ABC-2 type transport system permease protein</fullName>
    </submittedName>
</protein>
<dbReference type="PANTHER" id="PTHR43027">
    <property type="entry name" value="DOXORUBICIN RESISTANCE ABC TRANSPORTER PERMEASE PROTEIN DRRC-RELATED"/>
    <property type="match status" value="1"/>
</dbReference>
<accession>A0ABS2NQW7</accession>
<evidence type="ECO:0000256" key="4">
    <source>
        <dbReference type="ARBA" id="ARBA00023136"/>
    </source>
</evidence>
<evidence type="ECO:0000256" key="2">
    <source>
        <dbReference type="ARBA" id="ARBA00022692"/>
    </source>
</evidence>
<feature type="transmembrane region" description="Helical" evidence="5">
    <location>
        <begin position="265"/>
        <end position="287"/>
    </location>
</feature>
<keyword evidence="4 5" id="KW-0472">Membrane</keyword>
<dbReference type="InterPro" id="IPR052902">
    <property type="entry name" value="ABC-2_transporter"/>
</dbReference>
<keyword evidence="8" id="KW-1185">Reference proteome</keyword>
<name>A0ABS2NQW7_9FIRM</name>
<comment type="subcellular location">
    <subcellularLocation>
        <location evidence="1">Membrane</location>
        <topology evidence="1">Multi-pass membrane protein</topology>
    </subcellularLocation>
</comment>
<feature type="transmembrane region" description="Helical" evidence="5">
    <location>
        <begin position="299"/>
        <end position="317"/>
    </location>
</feature>
<feature type="transmembrane region" description="Helical" evidence="5">
    <location>
        <begin position="230"/>
        <end position="253"/>
    </location>
</feature>
<keyword evidence="3 5" id="KW-1133">Transmembrane helix</keyword>
<feature type="transmembrane region" description="Helical" evidence="5">
    <location>
        <begin position="353"/>
        <end position="373"/>
    </location>
</feature>
<dbReference type="Gene3D" id="3.40.1710.10">
    <property type="entry name" value="abc type-2 transporter like domain"/>
    <property type="match status" value="1"/>
</dbReference>
<feature type="transmembrane region" description="Helical" evidence="5">
    <location>
        <begin position="21"/>
        <end position="39"/>
    </location>
</feature>
<dbReference type="PANTHER" id="PTHR43027:SF1">
    <property type="entry name" value="DOXORUBICIN RESISTANCE ABC TRANSPORTER PERMEASE PROTEIN DRRC-RELATED"/>
    <property type="match status" value="1"/>
</dbReference>
<dbReference type="Proteomes" id="UP001314796">
    <property type="component" value="Unassembled WGS sequence"/>
</dbReference>
<evidence type="ECO:0000313" key="7">
    <source>
        <dbReference type="EMBL" id="MBM7615353.1"/>
    </source>
</evidence>
<feature type="transmembrane region" description="Helical" evidence="5">
    <location>
        <begin position="187"/>
        <end position="209"/>
    </location>
</feature>
<dbReference type="Pfam" id="PF12698">
    <property type="entry name" value="ABC2_membrane_3"/>
    <property type="match status" value="1"/>
</dbReference>
<evidence type="ECO:0000313" key="8">
    <source>
        <dbReference type="Proteomes" id="UP001314796"/>
    </source>
</evidence>
<reference evidence="7 8" key="1">
    <citation type="submission" date="2021-01" db="EMBL/GenBank/DDBJ databases">
        <title>Genomic Encyclopedia of Type Strains, Phase IV (KMG-IV): sequencing the most valuable type-strain genomes for metagenomic binning, comparative biology and taxonomic classification.</title>
        <authorList>
            <person name="Goeker M."/>
        </authorList>
    </citation>
    <scope>NUCLEOTIDE SEQUENCE [LARGE SCALE GENOMIC DNA]</scope>
    <source>
        <strain evidence="7 8">DSM 25890</strain>
    </source>
</reference>
<gene>
    <name evidence="7" type="ORF">JOC73_001922</name>
</gene>
<evidence type="ECO:0000256" key="3">
    <source>
        <dbReference type="ARBA" id="ARBA00022989"/>
    </source>
</evidence>
<evidence type="ECO:0000256" key="5">
    <source>
        <dbReference type="SAM" id="Phobius"/>
    </source>
</evidence>
<feature type="domain" description="ABC-2 type transporter transmembrane" evidence="6">
    <location>
        <begin position="19"/>
        <end position="371"/>
    </location>
</feature>
<dbReference type="EMBL" id="JAFBEE010000011">
    <property type="protein sequence ID" value="MBM7615353.1"/>
    <property type="molecule type" value="Genomic_DNA"/>
</dbReference>
<comment type="caution">
    <text evidence="7">The sequence shown here is derived from an EMBL/GenBank/DDBJ whole genome shotgun (WGS) entry which is preliminary data.</text>
</comment>
<dbReference type="InterPro" id="IPR013525">
    <property type="entry name" value="ABC2_TM"/>
</dbReference>
<evidence type="ECO:0000259" key="6">
    <source>
        <dbReference type="Pfam" id="PF12698"/>
    </source>
</evidence>
<keyword evidence="2 5" id="KW-0812">Transmembrane</keyword>
<organism evidence="7 8">
    <name type="scientific">Alkaliphilus hydrothermalis</name>
    <dbReference type="NCBI Taxonomy" id="1482730"/>
    <lineage>
        <taxon>Bacteria</taxon>
        <taxon>Bacillati</taxon>
        <taxon>Bacillota</taxon>
        <taxon>Clostridia</taxon>
        <taxon>Peptostreptococcales</taxon>
        <taxon>Natronincolaceae</taxon>
        <taxon>Alkaliphilus</taxon>
    </lineage>
</organism>
<sequence>MTILNIVYFTIVRNLRDRRTLMQMMALPVLMILILGTALNSQFTPATIGTSSVAFLNSDGKWASVSFEEFLHLEEIQELLEVQTVNSYDEGIELIEEGDITALLHIPEGYTTNLQQGKDANIEVVSGIQRGFRITIIENIVESYVNRGNVVQAGAMVGIKGLAYDSQNSLKENTISTEGNIPSSMDYYGITMLVMILMYGANYGLFGIAEDFFGTVGARIKSTPISGYEMYIGKTLGTVLTLFCQALIIVFFTKYVYGVNWGDNLMAIFGICLTLSFFTTGFGIMLCMLSPTRKFATNIINLVVPVFTFLAGGYAPLPNLGKVIGKARYLSPNYIGQRAFFSYIYEGATSNTMYFVLFLWGLSLLTMITAISVGRRQAA</sequence>
<dbReference type="RefSeq" id="WP_204402451.1">
    <property type="nucleotide sequence ID" value="NZ_JAFBEE010000011.1"/>
</dbReference>